<accession>A0A0K8R2J8</accession>
<sequence length="165" mass="18830">WDQITSIFAENANLPHVPIPKSPHSETIHNAMKTCLQNPEYTHIILDSPLFIKYLQEHVIRLDIHLKGLLDDNMLIAILSKLPQLVTLHIHYGSLLSSAILKIIAEMHPQLRHLCIYEYENVTDSAFQEIQLGLVTLCIVSSVYIDEDVYESRLIKMPNLMCASC</sequence>
<organism evidence="1">
    <name type="scientific">Ixodes ricinus</name>
    <name type="common">Common tick</name>
    <name type="synonym">Acarus ricinus</name>
    <dbReference type="NCBI Taxonomy" id="34613"/>
    <lineage>
        <taxon>Eukaryota</taxon>
        <taxon>Metazoa</taxon>
        <taxon>Ecdysozoa</taxon>
        <taxon>Arthropoda</taxon>
        <taxon>Chelicerata</taxon>
        <taxon>Arachnida</taxon>
        <taxon>Acari</taxon>
        <taxon>Parasitiformes</taxon>
        <taxon>Ixodida</taxon>
        <taxon>Ixodoidea</taxon>
        <taxon>Ixodidae</taxon>
        <taxon>Ixodinae</taxon>
        <taxon>Ixodes</taxon>
    </lineage>
</organism>
<dbReference type="EMBL" id="GADI01008677">
    <property type="protein sequence ID" value="JAA65131.1"/>
    <property type="molecule type" value="mRNA"/>
</dbReference>
<dbReference type="InterPro" id="IPR032675">
    <property type="entry name" value="LRR_dom_sf"/>
</dbReference>
<feature type="non-terminal residue" evidence="1">
    <location>
        <position position="1"/>
    </location>
</feature>
<dbReference type="SUPFAM" id="SSF52047">
    <property type="entry name" value="RNI-like"/>
    <property type="match status" value="1"/>
</dbReference>
<name>A0A0K8R2J8_IXORI</name>
<protein>
    <submittedName>
        <fullName evidence="1">Putative leucine rich repeat some</fullName>
    </submittedName>
</protein>
<feature type="non-terminal residue" evidence="1">
    <location>
        <position position="165"/>
    </location>
</feature>
<evidence type="ECO:0000313" key="1">
    <source>
        <dbReference type="EMBL" id="JAA65131.1"/>
    </source>
</evidence>
<proteinExistence type="evidence at transcript level"/>
<dbReference type="Gene3D" id="3.80.10.10">
    <property type="entry name" value="Ribonuclease Inhibitor"/>
    <property type="match status" value="1"/>
</dbReference>
<dbReference type="AlphaFoldDB" id="A0A0K8R2J8"/>
<reference evidence="1" key="1">
    <citation type="submission" date="2012-12" db="EMBL/GenBank/DDBJ databases">
        <title>Identification and characterization of a phenylalanine ammonia-lyase gene family in Isatis indigotica Fort.</title>
        <authorList>
            <person name="Liu Q."/>
            <person name="Chen J."/>
            <person name="Zhou X."/>
            <person name="Di P."/>
            <person name="Xiao Y."/>
            <person name="Xuan H."/>
            <person name="Zhang L."/>
            <person name="Chen W."/>
        </authorList>
    </citation>
    <scope>NUCLEOTIDE SEQUENCE</scope>
    <source>
        <tissue evidence="1">Salivary gland</tissue>
    </source>
</reference>